<dbReference type="PANTHER" id="PTHR42776:SF27">
    <property type="entry name" value="DIPEPTIDYL PEPTIDASE FAMILY MEMBER 6"/>
    <property type="match status" value="1"/>
</dbReference>
<protein>
    <submittedName>
        <fullName evidence="4">Dipeptidyl aminopeptidase/acylaminoacyl peptidase</fullName>
    </submittedName>
</protein>
<dbReference type="PANTHER" id="PTHR42776">
    <property type="entry name" value="SERINE PEPTIDASE S9 FAMILY MEMBER"/>
    <property type="match status" value="1"/>
</dbReference>
<dbReference type="Pfam" id="PF00326">
    <property type="entry name" value="Peptidase_S9"/>
    <property type="match status" value="1"/>
</dbReference>
<keyword evidence="1" id="KW-0378">Hydrolase</keyword>
<evidence type="ECO:0000313" key="4">
    <source>
        <dbReference type="EMBL" id="SEP44588.1"/>
    </source>
</evidence>
<gene>
    <name evidence="4" type="ORF">SAMN04489732_109259</name>
</gene>
<feature type="domain" description="Peptidase S9 prolyl oligopeptidase catalytic" evidence="3">
    <location>
        <begin position="446"/>
        <end position="648"/>
    </location>
</feature>
<dbReference type="InterPro" id="IPR001375">
    <property type="entry name" value="Peptidase_S9_cat"/>
</dbReference>
<dbReference type="InterPro" id="IPR029058">
    <property type="entry name" value="AB_hydrolase_fold"/>
</dbReference>
<dbReference type="RefSeq" id="WP_177231485.1">
    <property type="nucleotide sequence ID" value="NZ_FOEF01000009.1"/>
</dbReference>
<dbReference type="EMBL" id="FOEF01000009">
    <property type="protein sequence ID" value="SEP44588.1"/>
    <property type="molecule type" value="Genomic_DNA"/>
</dbReference>
<dbReference type="Proteomes" id="UP000198582">
    <property type="component" value="Unassembled WGS sequence"/>
</dbReference>
<dbReference type="Pfam" id="PF07676">
    <property type="entry name" value="PD40"/>
    <property type="match status" value="2"/>
</dbReference>
<evidence type="ECO:0000256" key="1">
    <source>
        <dbReference type="ARBA" id="ARBA00022801"/>
    </source>
</evidence>
<dbReference type="SUPFAM" id="SSF53474">
    <property type="entry name" value="alpha/beta-Hydrolases"/>
    <property type="match status" value="1"/>
</dbReference>
<sequence length="683" mass="74300">MKPQDIDHIYSLGRPSLSPDGSAILVTRRSPRVDHNDHVSRIWMIPTADGEPPRRFTHGDRDAEPAYSPDGRWVAFVRPDGRGRPQLHVMRARGGDAWQLTHHPMGVAAPVWSPDADRIAYLALLPEPGRYGTDPAVGADQEPPRLVTRPFYQADGLGYTVDRRRKLHVLDLPAEGRPADPWVVLDDEHDEEAPVWNPDGTLLAFAARRRAGAERESGVDIHVCAPDGSGLRVLTDGSVSGGRPAFTPDGTAVLFVGVSLREDRVRWREHNFGVWRALVEVREKAPERVTAKGSVDLMPPITANALGVCFPGDRLVFSSAHRGVARLVSYTAEGDQLSLLDDRYTVGGYCAGIAGGKPALAVSVSTTTSPGEVVLHVDGKTRALTNFSGLLSESLAIREPEEIIATASDGYPVHGWVVRPGGPGPHPVLLHIHGGPHWHHTSAVFDEAQVYAEAGYAVALCNPRGSLGYGPEHSEAIDDKLGTVDADDLLAFVEQVAALPGMDTGRVGIMGGSYGGTMTSLLIGRTDRFAAAISERATNDQVLFVGTSDVGWLADPRPHGESLDRLVEQSPMSYVDRITTPTLIVHSEKDLRCSFAQAQVFYAALLARNVPTALLIFPGENHNLTRSGQPRHRVERFRHVLDWWARYLPTERNPLLEGNPYAGFPAGESIVDRKSVEAEEVVR</sequence>
<dbReference type="InterPro" id="IPR011042">
    <property type="entry name" value="6-blade_b-propeller_TolB-like"/>
</dbReference>
<dbReference type="GO" id="GO:0006508">
    <property type="term" value="P:proteolysis"/>
    <property type="evidence" value="ECO:0007669"/>
    <property type="project" value="InterPro"/>
</dbReference>
<keyword evidence="4" id="KW-0031">Aminopeptidase</keyword>
<dbReference type="STRING" id="394193.SAMN04489732_109259"/>
<dbReference type="InterPro" id="IPR011659">
    <property type="entry name" value="WD40"/>
</dbReference>
<name>A0A1H8XZ60_9PSEU</name>
<dbReference type="GO" id="GO:0004177">
    <property type="term" value="F:aminopeptidase activity"/>
    <property type="evidence" value="ECO:0007669"/>
    <property type="project" value="UniProtKB-KW"/>
</dbReference>
<keyword evidence="4" id="KW-0645">Protease</keyword>
<dbReference type="AlphaFoldDB" id="A0A1H8XZ60"/>
<proteinExistence type="predicted"/>
<dbReference type="GO" id="GO:0004252">
    <property type="term" value="F:serine-type endopeptidase activity"/>
    <property type="evidence" value="ECO:0007669"/>
    <property type="project" value="TreeGrafter"/>
</dbReference>
<evidence type="ECO:0000259" key="3">
    <source>
        <dbReference type="Pfam" id="PF00326"/>
    </source>
</evidence>
<dbReference type="Gene3D" id="2.120.10.30">
    <property type="entry name" value="TolB, C-terminal domain"/>
    <property type="match status" value="2"/>
</dbReference>
<keyword evidence="5" id="KW-1185">Reference proteome</keyword>
<evidence type="ECO:0000313" key="5">
    <source>
        <dbReference type="Proteomes" id="UP000198582"/>
    </source>
</evidence>
<dbReference type="SUPFAM" id="SSF82171">
    <property type="entry name" value="DPP6 N-terminal domain-like"/>
    <property type="match status" value="1"/>
</dbReference>
<reference evidence="4 5" key="1">
    <citation type="submission" date="2016-10" db="EMBL/GenBank/DDBJ databases">
        <authorList>
            <person name="de Groot N.N."/>
        </authorList>
    </citation>
    <scope>NUCLEOTIDE SEQUENCE [LARGE SCALE GENOMIC DNA]</scope>
    <source>
        <strain evidence="4 5">DSM 44993</strain>
    </source>
</reference>
<evidence type="ECO:0000256" key="2">
    <source>
        <dbReference type="ARBA" id="ARBA00022825"/>
    </source>
</evidence>
<dbReference type="Gene3D" id="3.40.50.1820">
    <property type="entry name" value="alpha/beta hydrolase"/>
    <property type="match status" value="1"/>
</dbReference>
<keyword evidence="2" id="KW-0720">Serine protease</keyword>
<organism evidence="4 5">
    <name type="scientific">Amycolatopsis saalfeldensis</name>
    <dbReference type="NCBI Taxonomy" id="394193"/>
    <lineage>
        <taxon>Bacteria</taxon>
        <taxon>Bacillati</taxon>
        <taxon>Actinomycetota</taxon>
        <taxon>Actinomycetes</taxon>
        <taxon>Pseudonocardiales</taxon>
        <taxon>Pseudonocardiaceae</taxon>
        <taxon>Amycolatopsis</taxon>
    </lineage>
</organism>
<accession>A0A1H8XZ60</accession>